<dbReference type="Proteomes" id="UP000533637">
    <property type="component" value="Unassembled WGS sequence"/>
</dbReference>
<gene>
    <name evidence="1" type="ORF">GGQ57_004434</name>
</gene>
<dbReference type="InterPro" id="IPR036388">
    <property type="entry name" value="WH-like_DNA-bd_sf"/>
</dbReference>
<protein>
    <recommendedName>
        <fullName evidence="3">Winged helix-turn-helix domain-containing protein</fullName>
    </recommendedName>
</protein>
<comment type="caution">
    <text evidence="1">The sequence shown here is derived from an EMBL/GenBank/DDBJ whole genome shotgun (WGS) entry which is preliminary data.</text>
</comment>
<sequence>MMNQAVIGTNAGIVWRTMDGVRIRQRWSFSELKRATGLSDMDLYAAVGWLARENKVEFFTDSQTEDDNFFLSLHYSY</sequence>
<evidence type="ECO:0000313" key="2">
    <source>
        <dbReference type="Proteomes" id="UP000533637"/>
    </source>
</evidence>
<dbReference type="Gene3D" id="1.10.10.10">
    <property type="entry name" value="Winged helix-like DNA-binding domain superfamily/Winged helix DNA-binding domain"/>
    <property type="match status" value="1"/>
</dbReference>
<accession>A0ABR6KSZ4</accession>
<dbReference type="Pfam" id="PF10771">
    <property type="entry name" value="DUF2582"/>
    <property type="match status" value="1"/>
</dbReference>
<name>A0ABR6KSZ4_9BACT</name>
<keyword evidence="2" id="KW-1185">Reference proteome</keyword>
<reference evidence="1 2" key="1">
    <citation type="submission" date="2020-08" db="EMBL/GenBank/DDBJ databases">
        <title>Genomic Encyclopedia of Type Strains, Phase IV (KMG-IV): sequencing the most valuable type-strain genomes for metagenomic binning, comparative biology and taxonomic classification.</title>
        <authorList>
            <person name="Goeker M."/>
        </authorList>
    </citation>
    <scope>NUCLEOTIDE SEQUENCE [LARGE SCALE GENOMIC DNA]</scope>
    <source>
        <strain evidence="1 2">DSM 102983</strain>
    </source>
</reference>
<dbReference type="RefSeq" id="WP_229801081.1">
    <property type="nucleotide sequence ID" value="NZ_BMPB01000009.1"/>
</dbReference>
<proteinExistence type="predicted"/>
<evidence type="ECO:0000313" key="1">
    <source>
        <dbReference type="EMBL" id="MBB4624503.1"/>
    </source>
</evidence>
<dbReference type="EMBL" id="JACHOC010000010">
    <property type="protein sequence ID" value="MBB4624503.1"/>
    <property type="molecule type" value="Genomic_DNA"/>
</dbReference>
<organism evidence="1 2">
    <name type="scientific">Parabacteroides faecis</name>
    <dbReference type="NCBI Taxonomy" id="1217282"/>
    <lineage>
        <taxon>Bacteria</taxon>
        <taxon>Pseudomonadati</taxon>
        <taxon>Bacteroidota</taxon>
        <taxon>Bacteroidia</taxon>
        <taxon>Bacteroidales</taxon>
        <taxon>Tannerellaceae</taxon>
        <taxon>Parabacteroides</taxon>
    </lineage>
</organism>
<dbReference type="InterPro" id="IPR019707">
    <property type="entry name" value="DUF2582"/>
</dbReference>
<evidence type="ECO:0008006" key="3">
    <source>
        <dbReference type="Google" id="ProtNLM"/>
    </source>
</evidence>